<proteinExistence type="predicted"/>
<gene>
    <name evidence="1" type="ORF">OVA965_LOCUS8443</name>
    <name evidence="2" type="ORF">TMI583_LOCUS8439</name>
</gene>
<evidence type="ECO:0000313" key="1">
    <source>
        <dbReference type="EMBL" id="CAF0877417.1"/>
    </source>
</evidence>
<reference evidence="2" key="1">
    <citation type="submission" date="2021-02" db="EMBL/GenBank/DDBJ databases">
        <authorList>
            <person name="Nowell W R."/>
        </authorList>
    </citation>
    <scope>NUCLEOTIDE SEQUENCE</scope>
</reference>
<evidence type="ECO:0000313" key="3">
    <source>
        <dbReference type="Proteomes" id="UP000682733"/>
    </source>
</evidence>
<name>A0A8S2HS33_9BILA</name>
<sequence>MLRRARSLSNHRDLTPSIYDYDNDDDIYTRRALSVSRFDDSSIARFNKPGNNAYDRWKRSQSVGRFDHLIAERHKQYPLYSTYDSNLDYYPRRYYTERTPYYFDYSYYRYYRPYYWYYTPRLFYYYPNYPYTYWPYSTTSLYRRYFYERMMNLYRDLNYLYDY</sequence>
<dbReference type="Proteomes" id="UP000677228">
    <property type="component" value="Unassembled WGS sequence"/>
</dbReference>
<accession>A0A8S2HS33</accession>
<evidence type="ECO:0000313" key="2">
    <source>
        <dbReference type="EMBL" id="CAF3661632.1"/>
    </source>
</evidence>
<comment type="caution">
    <text evidence="2">The sequence shown here is derived from an EMBL/GenBank/DDBJ whole genome shotgun (WGS) entry which is preliminary data.</text>
</comment>
<organism evidence="2 3">
    <name type="scientific">Didymodactylos carnosus</name>
    <dbReference type="NCBI Taxonomy" id="1234261"/>
    <lineage>
        <taxon>Eukaryota</taxon>
        <taxon>Metazoa</taxon>
        <taxon>Spiralia</taxon>
        <taxon>Gnathifera</taxon>
        <taxon>Rotifera</taxon>
        <taxon>Eurotatoria</taxon>
        <taxon>Bdelloidea</taxon>
        <taxon>Philodinida</taxon>
        <taxon>Philodinidae</taxon>
        <taxon>Didymodactylos</taxon>
    </lineage>
</organism>
<protein>
    <submittedName>
        <fullName evidence="2">Uncharacterized protein</fullName>
    </submittedName>
</protein>
<dbReference type="AlphaFoldDB" id="A0A8S2HS33"/>
<dbReference type="Proteomes" id="UP000682733">
    <property type="component" value="Unassembled WGS sequence"/>
</dbReference>
<dbReference type="EMBL" id="CAJNOK010002846">
    <property type="protein sequence ID" value="CAF0877417.1"/>
    <property type="molecule type" value="Genomic_DNA"/>
</dbReference>
<dbReference type="EMBL" id="CAJOBA010002847">
    <property type="protein sequence ID" value="CAF3661632.1"/>
    <property type="molecule type" value="Genomic_DNA"/>
</dbReference>